<dbReference type="GO" id="GO:0046872">
    <property type="term" value="F:metal ion binding"/>
    <property type="evidence" value="ECO:0007669"/>
    <property type="project" value="UniProtKB-KW"/>
</dbReference>
<dbReference type="SUPFAM" id="SSF55856">
    <property type="entry name" value="Cytochrome b5-like heme/steroid binding domain"/>
    <property type="match status" value="1"/>
</dbReference>
<dbReference type="InterPro" id="IPR008333">
    <property type="entry name" value="Cbr1-like_FAD-bd_dom"/>
</dbReference>
<sequence length="671" mass="76740">MINHRNLLAFIPSHVNDTYSMNLNHLRIIIYDHTVLEANDTFRRSIRKLVKTYSKLTSLIIEFTKRYEGLFRLRNQLHTLFELNINKKIHVYPTAHDYACRFCFDTNFSNEEDDESDETSSSQRNRTFCDYLETIVIFVVNRAHPQDQRYQVTISICGTKIKEQNQIGTVSSTMNYLSLPGQTASTNKPRVQVALAPKHGLMDWIRKTSNTPNLSGTNGKILTITEEELAKHNTKTDCWTAISGHVYNITPYLDYHPGGVDEIMKGAGIDATTLFQDIHSWVNFASMLEKCLVGRLVTSKKEAPSNKSKPVINRLRFDFRQPTSKSLTCFIYTTCSSLARENIFVNIENSKEILVLVYIDGFVHTIAIELLEFITNKFDVRISSNNRSQIEIDLNKQTDQMWKSIGKFLPNHLSIAAIHDFEPIYFTATLIQRTPVTHDTDWYTFSLPSHIFMFPPVGYHVRLRQANEGLIVVKPYTVVRSLNNEGNSSSESTVELLIKHYPDGAMTSSLKKLLIGDPIEMSSYEGTFDVHRIDSCETLILVAAGTGLTPMVRILNYAISQINVGKNIDAFVLFYNKTEKDILCREKLDAISKQYKFTIHHILSQPEPEWTGETGYIKGELLRRLLPPLPQKDSETQRLVCICGPKPFTTLATDLFKENKYNENHLHLFLA</sequence>
<evidence type="ECO:0000256" key="5">
    <source>
        <dbReference type="ARBA" id="ARBA00023004"/>
    </source>
</evidence>
<feature type="domain" description="FAD-binding FR-type" evidence="7">
    <location>
        <begin position="423"/>
        <end position="531"/>
    </location>
</feature>
<dbReference type="PANTHER" id="PTHR46237:SF1">
    <property type="entry name" value="CYTOCHROME B5 REDUCTASE 4"/>
    <property type="match status" value="1"/>
</dbReference>
<dbReference type="PRINTS" id="PR00406">
    <property type="entry name" value="CYTB5RDTASE"/>
</dbReference>
<dbReference type="Gene3D" id="3.10.120.10">
    <property type="entry name" value="Cytochrome b5-like heme/steroid binding domain"/>
    <property type="match status" value="1"/>
</dbReference>
<evidence type="ECO:0000313" key="9">
    <source>
        <dbReference type="Proteomes" id="UP000663862"/>
    </source>
</evidence>
<dbReference type="Gene3D" id="3.40.50.80">
    <property type="entry name" value="Nucleotide-binding domain of ferredoxin-NADP reductase (FNR) module"/>
    <property type="match status" value="1"/>
</dbReference>
<evidence type="ECO:0000256" key="1">
    <source>
        <dbReference type="ARBA" id="ARBA00006105"/>
    </source>
</evidence>
<dbReference type="Pfam" id="PF00173">
    <property type="entry name" value="Cyt-b5"/>
    <property type="match status" value="1"/>
</dbReference>
<keyword evidence="3" id="KW-0479">Metal-binding</keyword>
<dbReference type="Gene3D" id="2.40.30.10">
    <property type="entry name" value="Translation factors"/>
    <property type="match status" value="1"/>
</dbReference>
<dbReference type="FunFam" id="3.40.50.80:FF:000021">
    <property type="entry name" value="Cytochrome b5 reductase 4"/>
    <property type="match status" value="1"/>
</dbReference>
<dbReference type="InterPro" id="IPR039261">
    <property type="entry name" value="FNR_nucleotide-bd"/>
</dbReference>
<feature type="domain" description="Cytochrome b5 heme-binding" evidence="6">
    <location>
        <begin position="221"/>
        <end position="297"/>
    </location>
</feature>
<dbReference type="PANTHER" id="PTHR46237">
    <property type="entry name" value="CYTOCHROME B5 REDUCTASE 4 FAMILY MEMBER"/>
    <property type="match status" value="1"/>
</dbReference>
<name>A0A820S5N2_9BILA</name>
<dbReference type="AlphaFoldDB" id="A0A820S5N2"/>
<gene>
    <name evidence="8" type="ORF">TSG867_LOCUS16740</name>
</gene>
<evidence type="ECO:0000259" key="7">
    <source>
        <dbReference type="PROSITE" id="PS51384"/>
    </source>
</evidence>
<dbReference type="InterPro" id="IPR017938">
    <property type="entry name" value="Riboflavin_synthase-like_b-brl"/>
</dbReference>
<dbReference type="SUPFAM" id="SSF52343">
    <property type="entry name" value="Ferredoxin reductase-like, C-terminal NADP-linked domain"/>
    <property type="match status" value="1"/>
</dbReference>
<dbReference type="FunFam" id="3.10.120.10:FF:000001">
    <property type="entry name" value="Cytochrome b5 reductase 4"/>
    <property type="match status" value="1"/>
</dbReference>
<comment type="caution">
    <text evidence="8">The sequence shown here is derived from an EMBL/GenBank/DDBJ whole genome shotgun (WGS) entry which is preliminary data.</text>
</comment>
<proteinExistence type="inferred from homology"/>
<dbReference type="Pfam" id="PF00175">
    <property type="entry name" value="NAD_binding_1"/>
    <property type="match status" value="1"/>
</dbReference>
<dbReference type="InterPro" id="IPR036400">
    <property type="entry name" value="Cyt_B5-like_heme/steroid_sf"/>
</dbReference>
<dbReference type="CDD" id="cd06183">
    <property type="entry name" value="cyt_b5_reduct_like"/>
    <property type="match status" value="1"/>
</dbReference>
<dbReference type="Pfam" id="PF00970">
    <property type="entry name" value="FAD_binding_6"/>
    <property type="match status" value="1"/>
</dbReference>
<dbReference type="InterPro" id="IPR017927">
    <property type="entry name" value="FAD-bd_FR_type"/>
</dbReference>
<comment type="similarity">
    <text evidence="1">Belongs to the flavoprotein pyridine nucleotide cytochrome reductase family.</text>
</comment>
<dbReference type="PROSITE" id="PS00191">
    <property type="entry name" value="CYTOCHROME_B5_1"/>
    <property type="match status" value="1"/>
</dbReference>
<dbReference type="InterPro" id="IPR018506">
    <property type="entry name" value="Cyt_B5_heme-BS"/>
</dbReference>
<reference evidence="8" key="1">
    <citation type="submission" date="2021-02" db="EMBL/GenBank/DDBJ databases">
        <authorList>
            <person name="Nowell W R."/>
        </authorList>
    </citation>
    <scope>NUCLEOTIDE SEQUENCE</scope>
</reference>
<evidence type="ECO:0000313" key="8">
    <source>
        <dbReference type="EMBL" id="CAF4447746.1"/>
    </source>
</evidence>
<dbReference type="PROSITE" id="PS50255">
    <property type="entry name" value="CYTOCHROME_B5_2"/>
    <property type="match status" value="1"/>
</dbReference>
<evidence type="ECO:0000256" key="3">
    <source>
        <dbReference type="ARBA" id="ARBA00022723"/>
    </source>
</evidence>
<dbReference type="GO" id="GO:0020037">
    <property type="term" value="F:heme binding"/>
    <property type="evidence" value="ECO:0007669"/>
    <property type="project" value="InterPro"/>
</dbReference>
<dbReference type="Proteomes" id="UP000663862">
    <property type="component" value="Unassembled WGS sequence"/>
</dbReference>
<dbReference type="EMBL" id="CAJOBQ010001036">
    <property type="protein sequence ID" value="CAF4447746.1"/>
    <property type="molecule type" value="Genomic_DNA"/>
</dbReference>
<evidence type="ECO:0008006" key="10">
    <source>
        <dbReference type="Google" id="ProtNLM"/>
    </source>
</evidence>
<dbReference type="InterPro" id="IPR001433">
    <property type="entry name" value="OxRdtase_FAD/NAD-bd"/>
</dbReference>
<dbReference type="GO" id="GO:0005737">
    <property type="term" value="C:cytoplasm"/>
    <property type="evidence" value="ECO:0007669"/>
    <property type="project" value="TreeGrafter"/>
</dbReference>
<dbReference type="SMART" id="SM01117">
    <property type="entry name" value="Cyt-b5"/>
    <property type="match status" value="1"/>
</dbReference>
<evidence type="ECO:0000256" key="2">
    <source>
        <dbReference type="ARBA" id="ARBA00022617"/>
    </source>
</evidence>
<dbReference type="SUPFAM" id="SSF63380">
    <property type="entry name" value="Riboflavin synthase domain-like"/>
    <property type="match status" value="1"/>
</dbReference>
<dbReference type="InterPro" id="IPR001199">
    <property type="entry name" value="Cyt_B5-like_heme/steroid-bd"/>
</dbReference>
<dbReference type="PROSITE" id="PS51384">
    <property type="entry name" value="FAD_FR"/>
    <property type="match status" value="1"/>
</dbReference>
<keyword evidence="5" id="KW-0408">Iron</keyword>
<accession>A0A820S5N2</accession>
<dbReference type="PRINTS" id="PR00363">
    <property type="entry name" value="CYTOCHROMEB5"/>
</dbReference>
<dbReference type="InterPro" id="IPR051872">
    <property type="entry name" value="Cytochrome_b5/Flavoprotein_Rdt"/>
</dbReference>
<dbReference type="GO" id="GO:0004128">
    <property type="term" value="F:cytochrome-b5 reductase activity, acting on NAD(P)H"/>
    <property type="evidence" value="ECO:0007669"/>
    <property type="project" value="TreeGrafter"/>
</dbReference>
<protein>
    <recommendedName>
        <fullName evidence="10">Cytochrome-b5 reductase</fullName>
    </recommendedName>
</protein>
<evidence type="ECO:0000256" key="4">
    <source>
        <dbReference type="ARBA" id="ARBA00023002"/>
    </source>
</evidence>
<evidence type="ECO:0000259" key="6">
    <source>
        <dbReference type="PROSITE" id="PS50255"/>
    </source>
</evidence>
<keyword evidence="2" id="KW-0349">Heme</keyword>
<keyword evidence="4" id="KW-0560">Oxidoreductase</keyword>
<organism evidence="8 9">
    <name type="scientific">Rotaria socialis</name>
    <dbReference type="NCBI Taxonomy" id="392032"/>
    <lineage>
        <taxon>Eukaryota</taxon>
        <taxon>Metazoa</taxon>
        <taxon>Spiralia</taxon>
        <taxon>Gnathifera</taxon>
        <taxon>Rotifera</taxon>
        <taxon>Eurotatoria</taxon>
        <taxon>Bdelloidea</taxon>
        <taxon>Philodinida</taxon>
        <taxon>Philodinidae</taxon>
        <taxon>Rotaria</taxon>
    </lineage>
</organism>